<feature type="domain" description="Phosphatidic acid phosphatase type 2/haloperoxidase" evidence="2">
    <location>
        <begin position="60"/>
        <end position="182"/>
    </location>
</feature>
<sequence length="210" mass="23415">MQWVSTPQQAVIFPWGQQTFWNFLYRYGEIPGIVVGCCGIPLLLLSIIPRFRQYGRVGAFLCLTCCLGPGLLVNNGLKAHWGRPRPRDTVEFGGRQQFVHVGNLGRTLPNGSFPSGHAAIAFFVFAPAFLRCRWRGWRPVWLLTGLTFGTLVGIARVLQGGHFPTDVLWSLGIVYFCCWLMAAALDVERVELFPSLTEEFAADAGRRQAA</sequence>
<dbReference type="InterPro" id="IPR000326">
    <property type="entry name" value="PAP2/HPO"/>
</dbReference>
<keyword evidence="1" id="KW-0472">Membrane</keyword>
<feature type="transmembrane region" description="Helical" evidence="1">
    <location>
        <begin position="113"/>
        <end position="130"/>
    </location>
</feature>
<feature type="transmembrane region" description="Helical" evidence="1">
    <location>
        <begin position="57"/>
        <end position="77"/>
    </location>
</feature>
<evidence type="ECO:0000313" key="3">
    <source>
        <dbReference type="EMBL" id="SFJ61579.1"/>
    </source>
</evidence>
<dbReference type="STRING" id="1576369.SAMN05421753_12560"/>
<dbReference type="CDD" id="cd03396">
    <property type="entry name" value="PAP2_like_6"/>
    <property type="match status" value="1"/>
</dbReference>
<dbReference type="SUPFAM" id="SSF48317">
    <property type="entry name" value="Acid phosphatase/Vanadium-dependent haloperoxidase"/>
    <property type="match status" value="1"/>
</dbReference>
<feature type="transmembrane region" description="Helical" evidence="1">
    <location>
        <begin position="167"/>
        <end position="185"/>
    </location>
</feature>
<dbReference type="PANTHER" id="PTHR14969">
    <property type="entry name" value="SPHINGOSINE-1-PHOSPHATE PHOSPHOHYDROLASE"/>
    <property type="match status" value="1"/>
</dbReference>
<dbReference type="PANTHER" id="PTHR14969:SF13">
    <property type="entry name" value="AT30094P"/>
    <property type="match status" value="1"/>
</dbReference>
<dbReference type="InterPro" id="IPR036938">
    <property type="entry name" value="PAP2/HPO_sf"/>
</dbReference>
<feature type="transmembrane region" description="Helical" evidence="1">
    <location>
        <begin position="24"/>
        <end position="45"/>
    </location>
</feature>
<dbReference type="GO" id="GO:0042392">
    <property type="term" value="F:sphingosine-1-phosphate phosphatase activity"/>
    <property type="evidence" value="ECO:0007669"/>
    <property type="project" value="TreeGrafter"/>
</dbReference>
<dbReference type="Proteomes" id="UP000199518">
    <property type="component" value="Unassembled WGS sequence"/>
</dbReference>
<gene>
    <name evidence="3" type="ORF">SAMN05421753_12560</name>
</gene>
<dbReference type="Gene3D" id="1.20.144.10">
    <property type="entry name" value="Phosphatidic acid phosphatase type 2/haloperoxidase"/>
    <property type="match status" value="2"/>
</dbReference>
<keyword evidence="4" id="KW-1185">Reference proteome</keyword>
<evidence type="ECO:0000259" key="2">
    <source>
        <dbReference type="SMART" id="SM00014"/>
    </source>
</evidence>
<dbReference type="Pfam" id="PF01569">
    <property type="entry name" value="PAP2"/>
    <property type="match status" value="1"/>
</dbReference>
<dbReference type="SMART" id="SM00014">
    <property type="entry name" value="acidPPc"/>
    <property type="match status" value="1"/>
</dbReference>
<reference evidence="4" key="1">
    <citation type="submission" date="2016-10" db="EMBL/GenBank/DDBJ databases">
        <authorList>
            <person name="Varghese N."/>
            <person name="Submissions S."/>
        </authorList>
    </citation>
    <scope>NUCLEOTIDE SEQUENCE [LARGE SCALE GENOMIC DNA]</scope>
    <source>
        <strain evidence="4">DSM 26348</strain>
    </source>
</reference>
<evidence type="ECO:0000256" key="1">
    <source>
        <dbReference type="SAM" id="Phobius"/>
    </source>
</evidence>
<dbReference type="RefSeq" id="WP_175517758.1">
    <property type="nucleotide sequence ID" value="NZ_FOQD01000025.1"/>
</dbReference>
<keyword evidence="1" id="KW-1133">Transmembrane helix</keyword>
<accession>A0A1I3SUN4</accession>
<proteinExistence type="predicted"/>
<keyword evidence="1" id="KW-0812">Transmembrane</keyword>
<dbReference type="EMBL" id="FOQD01000025">
    <property type="protein sequence ID" value="SFJ61579.1"/>
    <property type="molecule type" value="Genomic_DNA"/>
</dbReference>
<name>A0A1I3SUN4_9PLAN</name>
<dbReference type="AlphaFoldDB" id="A0A1I3SUN4"/>
<feature type="transmembrane region" description="Helical" evidence="1">
    <location>
        <begin position="142"/>
        <end position="161"/>
    </location>
</feature>
<organism evidence="3 4">
    <name type="scientific">Planctomicrobium piriforme</name>
    <dbReference type="NCBI Taxonomy" id="1576369"/>
    <lineage>
        <taxon>Bacteria</taxon>
        <taxon>Pseudomonadati</taxon>
        <taxon>Planctomycetota</taxon>
        <taxon>Planctomycetia</taxon>
        <taxon>Planctomycetales</taxon>
        <taxon>Planctomycetaceae</taxon>
        <taxon>Planctomicrobium</taxon>
    </lineage>
</organism>
<protein>
    <submittedName>
        <fullName evidence="3">PAP2 superfamily protein</fullName>
    </submittedName>
</protein>
<evidence type="ECO:0000313" key="4">
    <source>
        <dbReference type="Proteomes" id="UP000199518"/>
    </source>
</evidence>